<proteinExistence type="inferred from homology"/>
<reference evidence="13 14" key="1">
    <citation type="submission" date="2017-08" db="EMBL/GenBank/DDBJ databases">
        <authorList>
            <person name="Chaillou S."/>
        </authorList>
    </citation>
    <scope>NUCLEOTIDE SEQUENCE [LARGE SCALE GENOMIC DNA]</scope>
    <source>
        <strain evidence="13 14">MFPA15A1205</strain>
    </source>
</reference>
<dbReference type="InterPro" id="IPR045886">
    <property type="entry name" value="ThiF/MoeB/HesA"/>
</dbReference>
<evidence type="ECO:0000256" key="8">
    <source>
        <dbReference type="ARBA" id="ARBA00023136"/>
    </source>
</evidence>
<evidence type="ECO:0000256" key="2">
    <source>
        <dbReference type="ARBA" id="ARBA00009919"/>
    </source>
</evidence>
<dbReference type="PANTHER" id="PTHR43267">
    <property type="entry name" value="TRNA THREONYLCARBAMOYLADENOSINE DEHYDRATASE"/>
    <property type="match status" value="1"/>
</dbReference>
<evidence type="ECO:0000256" key="9">
    <source>
        <dbReference type="ARBA" id="ARBA00074884"/>
    </source>
</evidence>
<evidence type="ECO:0000256" key="5">
    <source>
        <dbReference type="ARBA" id="ARBA00022741"/>
    </source>
</evidence>
<name>A0AAX2H3M1_9PSED</name>
<evidence type="ECO:0000313" key="14">
    <source>
        <dbReference type="Proteomes" id="UP000219564"/>
    </source>
</evidence>
<dbReference type="AlphaFoldDB" id="A0AAX2H3M1"/>
<comment type="similarity">
    <text evidence="2">Belongs to the HesA/MoeB/ThiF family.</text>
</comment>
<keyword evidence="3" id="KW-0436">Ligase</keyword>
<dbReference type="Proteomes" id="UP000219564">
    <property type="component" value="Unassembled WGS sequence"/>
</dbReference>
<sequence>MSTEDPRFAGVARLYGLEGMDRLRRAHVAIVGVGGVGSWAAEAIARCGVGEISLFDLDDVCVSNTNRQLHALSSTVGRDKVEVMAERLREINPACTVHAVADFVTRETMAEYITPDIDCVIDCIDSVNAKAALIAWCKRRKIQIITTGGAGGQIDPTLIQVCDLNRTFNDPLASKVRSTLRRDYGFSRTVTRHYSVPCVFSTEQLRYPKPDGSICLQKSFVGDGVKLDCAGGFGAVMMVTATFGMVAATKAVDKIVAGVRRPSEKLKQPPRAQPDPLPATEVGECVNSDKPAA</sequence>
<dbReference type="SUPFAM" id="SSF69572">
    <property type="entry name" value="Activating enzymes of the ubiquitin-like proteins"/>
    <property type="match status" value="1"/>
</dbReference>
<comment type="caution">
    <text evidence="13">The sequence shown here is derived from an EMBL/GenBank/DDBJ whole genome shotgun (WGS) entry which is preliminary data.</text>
</comment>
<accession>A0AAX2H3M1</accession>
<organism evidence="13 14">
    <name type="scientific">Pseudomonas lundensis</name>
    <dbReference type="NCBI Taxonomy" id="86185"/>
    <lineage>
        <taxon>Bacteria</taxon>
        <taxon>Pseudomonadati</taxon>
        <taxon>Pseudomonadota</taxon>
        <taxon>Gammaproteobacteria</taxon>
        <taxon>Pseudomonadales</taxon>
        <taxon>Pseudomonadaceae</taxon>
        <taxon>Pseudomonas</taxon>
    </lineage>
</organism>
<dbReference type="InterPro" id="IPR035985">
    <property type="entry name" value="Ubiquitin-activating_enz"/>
</dbReference>
<keyword evidence="7" id="KW-1133">Transmembrane helix</keyword>
<dbReference type="EMBL" id="OBKZ01000008">
    <property type="protein sequence ID" value="SOB49932.1"/>
    <property type="molecule type" value="Genomic_DNA"/>
</dbReference>
<evidence type="ECO:0000259" key="12">
    <source>
        <dbReference type="Pfam" id="PF00899"/>
    </source>
</evidence>
<dbReference type="InterPro" id="IPR000594">
    <property type="entry name" value="ThiF_NAD_FAD-bd"/>
</dbReference>
<keyword evidence="4" id="KW-0812">Transmembrane</keyword>
<dbReference type="GO" id="GO:0016020">
    <property type="term" value="C:membrane"/>
    <property type="evidence" value="ECO:0007669"/>
    <property type="project" value="UniProtKB-SubCell"/>
</dbReference>
<feature type="domain" description="THIF-type NAD/FAD binding fold" evidence="12">
    <location>
        <begin position="13"/>
        <end position="255"/>
    </location>
</feature>
<dbReference type="GO" id="GO:0061503">
    <property type="term" value="F:tRNA threonylcarbamoyladenosine dehydratase"/>
    <property type="evidence" value="ECO:0007669"/>
    <property type="project" value="TreeGrafter"/>
</dbReference>
<evidence type="ECO:0000256" key="6">
    <source>
        <dbReference type="ARBA" id="ARBA00022840"/>
    </source>
</evidence>
<evidence type="ECO:0000313" key="13">
    <source>
        <dbReference type="EMBL" id="SOB49932.1"/>
    </source>
</evidence>
<dbReference type="Gene3D" id="3.40.50.720">
    <property type="entry name" value="NAD(P)-binding Rossmann-like Domain"/>
    <property type="match status" value="1"/>
</dbReference>
<keyword evidence="5" id="KW-0547">Nucleotide-binding</keyword>
<evidence type="ECO:0000256" key="1">
    <source>
        <dbReference type="ARBA" id="ARBA00004167"/>
    </source>
</evidence>
<dbReference type="CDD" id="cd00755">
    <property type="entry name" value="YgdL_like"/>
    <property type="match status" value="1"/>
</dbReference>
<evidence type="ECO:0000256" key="11">
    <source>
        <dbReference type="SAM" id="MobiDB-lite"/>
    </source>
</evidence>
<dbReference type="GO" id="GO:0005524">
    <property type="term" value="F:ATP binding"/>
    <property type="evidence" value="ECO:0007669"/>
    <property type="project" value="UniProtKB-KW"/>
</dbReference>
<protein>
    <recommendedName>
        <fullName evidence="9">tRNA threonylcarbamoyladenosine dehydratase</fullName>
    </recommendedName>
    <alternativeName>
        <fullName evidence="10">t(6)A37 dehydratase</fullName>
    </alternativeName>
</protein>
<feature type="region of interest" description="Disordered" evidence="11">
    <location>
        <begin position="261"/>
        <end position="293"/>
    </location>
</feature>
<dbReference type="PANTHER" id="PTHR43267:SF1">
    <property type="entry name" value="TRNA THREONYLCARBAMOYLADENOSINE DEHYDRATASE"/>
    <property type="match status" value="1"/>
</dbReference>
<evidence type="ECO:0000256" key="10">
    <source>
        <dbReference type="ARBA" id="ARBA00083375"/>
    </source>
</evidence>
<comment type="subcellular location">
    <subcellularLocation>
        <location evidence="1">Membrane</location>
        <topology evidence="1">Single-pass membrane protein</topology>
    </subcellularLocation>
</comment>
<gene>
    <name evidence="13" type="primary">ygdL</name>
    <name evidence="13" type="ORF">PLUA15_160102</name>
</gene>
<dbReference type="Pfam" id="PF00899">
    <property type="entry name" value="ThiF"/>
    <property type="match status" value="1"/>
</dbReference>
<dbReference type="NCBIfam" id="NF011696">
    <property type="entry name" value="PRK15116.1"/>
    <property type="match status" value="1"/>
</dbReference>
<evidence type="ECO:0000256" key="7">
    <source>
        <dbReference type="ARBA" id="ARBA00022989"/>
    </source>
</evidence>
<keyword evidence="8" id="KW-0472">Membrane</keyword>
<dbReference type="GO" id="GO:0061504">
    <property type="term" value="P:cyclic threonylcarbamoyladenosine biosynthetic process"/>
    <property type="evidence" value="ECO:0007669"/>
    <property type="project" value="TreeGrafter"/>
</dbReference>
<dbReference type="FunFam" id="3.40.50.720:FF:000096">
    <property type="entry name" value="tRNA cyclic N6-threonylcarbamoyladenosine(37) synthase TcdA"/>
    <property type="match status" value="1"/>
</dbReference>
<keyword evidence="6" id="KW-0067">ATP-binding</keyword>
<dbReference type="GO" id="GO:0008641">
    <property type="term" value="F:ubiquitin-like modifier activating enzyme activity"/>
    <property type="evidence" value="ECO:0007669"/>
    <property type="project" value="InterPro"/>
</dbReference>
<evidence type="ECO:0000256" key="3">
    <source>
        <dbReference type="ARBA" id="ARBA00022598"/>
    </source>
</evidence>
<evidence type="ECO:0000256" key="4">
    <source>
        <dbReference type="ARBA" id="ARBA00022692"/>
    </source>
</evidence>